<keyword evidence="7" id="KW-0119">Carbohydrate metabolism</keyword>
<keyword evidence="5" id="KW-0732">Signal</keyword>
<keyword evidence="3" id="KW-0964">Secreted</keyword>
<comment type="catalytic activity">
    <reaction evidence="9">
        <text>feruloyl-polysaccharide + H2O = ferulate + polysaccharide.</text>
        <dbReference type="EC" id="3.1.1.73"/>
    </reaction>
</comment>
<evidence type="ECO:0000313" key="10">
    <source>
        <dbReference type="EMBL" id="PVH93982.1"/>
    </source>
</evidence>
<evidence type="ECO:0000256" key="8">
    <source>
        <dbReference type="ARBA" id="ARBA00023326"/>
    </source>
</evidence>
<dbReference type="Proteomes" id="UP000244855">
    <property type="component" value="Unassembled WGS sequence"/>
</dbReference>
<protein>
    <recommendedName>
        <fullName evidence="2">feruloyl esterase</fullName>
        <ecNumber evidence="2">3.1.1.73</ecNumber>
    </recommendedName>
</protein>
<gene>
    <name evidence="10" type="ORF">DM02DRAFT_540418</name>
</gene>
<dbReference type="EMBL" id="KZ805557">
    <property type="protein sequence ID" value="PVH93982.1"/>
    <property type="molecule type" value="Genomic_DNA"/>
</dbReference>
<dbReference type="AlphaFoldDB" id="A0A2V1D7F9"/>
<dbReference type="EC" id="3.1.1.73" evidence="2"/>
<evidence type="ECO:0000256" key="2">
    <source>
        <dbReference type="ARBA" id="ARBA00013091"/>
    </source>
</evidence>
<proteinExistence type="predicted"/>
<keyword evidence="4" id="KW-0858">Xylan degradation</keyword>
<name>A0A2V1D7F9_9PLEO</name>
<keyword evidence="11" id="KW-1185">Reference proteome</keyword>
<dbReference type="InterPro" id="IPR000801">
    <property type="entry name" value="Esterase-like"/>
</dbReference>
<evidence type="ECO:0000256" key="7">
    <source>
        <dbReference type="ARBA" id="ARBA00023277"/>
    </source>
</evidence>
<sequence length="313" mass="33213">MPVASGRVLDSEVAARAASGCGIRPFLPGVTQYRFGLNSAGKERSYGYHLPSGYDENKKYPVVVGFHGSSSIGLFFELDTKMSEARYSGDKIMVYPNGIDGSWAGPSYHSNTSSTIAEDIQFVSDLLDDVKKSFCVDDSRIFGVGMSNGGGFIGTLACDAKGSTLFTALAAHSGAFYTDINGPENGCAPAKSALSLPILEVHGAADKTVKYEGGQGDGGMLPPISSWLDWWAQRNQCGSPTSEVSTDGKVQHLSWKCGEGETALLEHYVVQDLGHCWADTEINLSQISVPQGPTVIKASEIIMKFFDGVGGAV</sequence>
<dbReference type="PANTHER" id="PTHR38050">
    <property type="match status" value="1"/>
</dbReference>
<dbReference type="GO" id="GO:0005576">
    <property type="term" value="C:extracellular region"/>
    <property type="evidence" value="ECO:0007669"/>
    <property type="project" value="UniProtKB-SubCell"/>
</dbReference>
<organism evidence="10 11">
    <name type="scientific">Periconia macrospinosa</name>
    <dbReference type="NCBI Taxonomy" id="97972"/>
    <lineage>
        <taxon>Eukaryota</taxon>
        <taxon>Fungi</taxon>
        <taxon>Dikarya</taxon>
        <taxon>Ascomycota</taxon>
        <taxon>Pezizomycotina</taxon>
        <taxon>Dothideomycetes</taxon>
        <taxon>Pleosporomycetidae</taxon>
        <taxon>Pleosporales</taxon>
        <taxon>Massarineae</taxon>
        <taxon>Periconiaceae</taxon>
        <taxon>Periconia</taxon>
    </lineage>
</organism>
<dbReference type="STRING" id="97972.A0A2V1D7F9"/>
<dbReference type="InterPro" id="IPR043595">
    <property type="entry name" value="FaeB/C/D"/>
</dbReference>
<dbReference type="Pfam" id="PF00756">
    <property type="entry name" value="Esterase"/>
    <property type="match status" value="1"/>
</dbReference>
<keyword evidence="6" id="KW-0378">Hydrolase</keyword>
<dbReference type="GO" id="GO:0045493">
    <property type="term" value="P:xylan catabolic process"/>
    <property type="evidence" value="ECO:0007669"/>
    <property type="project" value="UniProtKB-KW"/>
</dbReference>
<evidence type="ECO:0000256" key="3">
    <source>
        <dbReference type="ARBA" id="ARBA00022525"/>
    </source>
</evidence>
<reference evidence="10 11" key="1">
    <citation type="journal article" date="2018" name="Sci. Rep.">
        <title>Comparative genomics provides insights into the lifestyle and reveals functional heterogeneity of dark septate endophytic fungi.</title>
        <authorList>
            <person name="Knapp D.G."/>
            <person name="Nemeth J.B."/>
            <person name="Barry K."/>
            <person name="Hainaut M."/>
            <person name="Henrissat B."/>
            <person name="Johnson J."/>
            <person name="Kuo A."/>
            <person name="Lim J.H.P."/>
            <person name="Lipzen A."/>
            <person name="Nolan M."/>
            <person name="Ohm R.A."/>
            <person name="Tamas L."/>
            <person name="Grigoriev I.V."/>
            <person name="Spatafora J.W."/>
            <person name="Nagy L.G."/>
            <person name="Kovacs G.M."/>
        </authorList>
    </citation>
    <scope>NUCLEOTIDE SEQUENCE [LARGE SCALE GENOMIC DNA]</scope>
    <source>
        <strain evidence="10 11">DSE2036</strain>
    </source>
</reference>
<evidence type="ECO:0000256" key="6">
    <source>
        <dbReference type="ARBA" id="ARBA00022801"/>
    </source>
</evidence>
<dbReference type="PANTHER" id="PTHR38050:SF2">
    <property type="entry name" value="FERULOYL ESTERASE C-RELATED"/>
    <property type="match status" value="1"/>
</dbReference>
<evidence type="ECO:0000256" key="9">
    <source>
        <dbReference type="ARBA" id="ARBA00034075"/>
    </source>
</evidence>
<dbReference type="InterPro" id="IPR029058">
    <property type="entry name" value="AB_hydrolase_fold"/>
</dbReference>
<evidence type="ECO:0000256" key="4">
    <source>
        <dbReference type="ARBA" id="ARBA00022651"/>
    </source>
</evidence>
<dbReference type="Gene3D" id="3.40.50.1820">
    <property type="entry name" value="alpha/beta hydrolase"/>
    <property type="match status" value="1"/>
</dbReference>
<dbReference type="OrthoDB" id="424610at2759"/>
<dbReference type="GO" id="GO:0030600">
    <property type="term" value="F:feruloyl esterase activity"/>
    <property type="evidence" value="ECO:0007669"/>
    <property type="project" value="UniProtKB-EC"/>
</dbReference>
<evidence type="ECO:0000256" key="1">
    <source>
        <dbReference type="ARBA" id="ARBA00004613"/>
    </source>
</evidence>
<evidence type="ECO:0000313" key="11">
    <source>
        <dbReference type="Proteomes" id="UP000244855"/>
    </source>
</evidence>
<accession>A0A2V1D7F9</accession>
<dbReference type="SUPFAM" id="SSF53474">
    <property type="entry name" value="alpha/beta-Hydrolases"/>
    <property type="match status" value="1"/>
</dbReference>
<comment type="subcellular location">
    <subcellularLocation>
        <location evidence="1">Secreted</location>
    </subcellularLocation>
</comment>
<evidence type="ECO:0000256" key="5">
    <source>
        <dbReference type="ARBA" id="ARBA00022729"/>
    </source>
</evidence>
<keyword evidence="8" id="KW-0624">Polysaccharide degradation</keyword>